<evidence type="ECO:0000313" key="4">
    <source>
        <dbReference type="Proteomes" id="UP000054359"/>
    </source>
</evidence>
<proteinExistence type="inferred from homology"/>
<dbReference type="AlphaFoldDB" id="A0A087TE92"/>
<feature type="compositionally biased region" description="Polar residues" evidence="2">
    <location>
        <begin position="233"/>
        <end position="250"/>
    </location>
</feature>
<keyword evidence="4" id="KW-1185">Reference proteome</keyword>
<feature type="region of interest" description="Disordered" evidence="2">
    <location>
        <begin position="217"/>
        <end position="283"/>
    </location>
</feature>
<dbReference type="InterPro" id="IPR029672">
    <property type="entry name" value="FAM199X_fam"/>
</dbReference>
<organism evidence="3 4">
    <name type="scientific">Stegodyphus mimosarum</name>
    <name type="common">African social velvet spider</name>
    <dbReference type="NCBI Taxonomy" id="407821"/>
    <lineage>
        <taxon>Eukaryota</taxon>
        <taxon>Metazoa</taxon>
        <taxon>Ecdysozoa</taxon>
        <taxon>Arthropoda</taxon>
        <taxon>Chelicerata</taxon>
        <taxon>Arachnida</taxon>
        <taxon>Araneae</taxon>
        <taxon>Araneomorphae</taxon>
        <taxon>Entelegynae</taxon>
        <taxon>Eresoidea</taxon>
        <taxon>Eresidae</taxon>
        <taxon>Stegodyphus</taxon>
    </lineage>
</organism>
<feature type="compositionally biased region" description="Basic residues" evidence="2">
    <location>
        <begin position="251"/>
        <end position="260"/>
    </location>
</feature>
<protein>
    <submittedName>
        <fullName evidence="3">Protein FAM199X</fullName>
    </submittedName>
</protein>
<evidence type="ECO:0000256" key="1">
    <source>
        <dbReference type="ARBA" id="ARBA00009319"/>
    </source>
</evidence>
<dbReference type="OrthoDB" id="6365484at2759"/>
<name>A0A087TE92_STEMI</name>
<gene>
    <name evidence="3" type="ORF">X975_22138</name>
</gene>
<dbReference type="STRING" id="407821.A0A087TE92"/>
<sequence>MMLESSYLYWNVRDSDLLQDFISLGEDESVLDCEDYGSNIESESTRLSSCSTTPNHMSTCSSDYEGLALDGLDNILPVSDNFVSQILEDNNLIGFSDFDWWSLTESPKKCQPSGTDRNTDKNVTKRKTKSLEYLSSSKLWSKMSSDEQLQTLHALSEIVTCHMDIREQIEVIKIIDPSAVISPDDKEFALDSSFLNDVKLKRIRDFVKKQKLPLLNSSKSMESSSSNLESPRKASTTKLLPRKSNSSNLSRTKRKQKKQKITFSDEDKRLQRKRRRQGKKEEQSGLFVYEKMIKKLNNPLEEDEDVLCSCH</sequence>
<dbReference type="PANTHER" id="PTHR32003:SF1">
    <property type="entry name" value="PROTEIN FAM199X"/>
    <property type="match status" value="1"/>
</dbReference>
<dbReference type="EMBL" id="KK114828">
    <property type="protein sequence ID" value="KFM63431.1"/>
    <property type="molecule type" value="Genomic_DNA"/>
</dbReference>
<evidence type="ECO:0000313" key="3">
    <source>
        <dbReference type="EMBL" id="KFM63431.1"/>
    </source>
</evidence>
<dbReference type="Proteomes" id="UP000054359">
    <property type="component" value="Unassembled WGS sequence"/>
</dbReference>
<reference evidence="3 4" key="1">
    <citation type="submission" date="2013-11" db="EMBL/GenBank/DDBJ databases">
        <title>Genome sequencing of Stegodyphus mimosarum.</title>
        <authorList>
            <person name="Bechsgaard J."/>
        </authorList>
    </citation>
    <scope>NUCLEOTIDE SEQUENCE [LARGE SCALE GENOMIC DNA]</scope>
</reference>
<dbReference type="OMA" id="MSICEQM"/>
<dbReference type="Pfam" id="PF15814">
    <property type="entry name" value="FAM199X"/>
    <property type="match status" value="1"/>
</dbReference>
<feature type="compositionally biased region" description="Low complexity" evidence="2">
    <location>
        <begin position="217"/>
        <end position="229"/>
    </location>
</feature>
<accession>A0A087TE92</accession>
<dbReference type="PANTHER" id="PTHR32003">
    <property type="entry name" value="PROTEIN FAM199X"/>
    <property type="match status" value="1"/>
</dbReference>
<feature type="non-terminal residue" evidence="3">
    <location>
        <position position="311"/>
    </location>
</feature>
<evidence type="ECO:0000256" key="2">
    <source>
        <dbReference type="SAM" id="MobiDB-lite"/>
    </source>
</evidence>
<comment type="similarity">
    <text evidence="1">Belongs to the FAM199 family.</text>
</comment>